<evidence type="ECO:0000313" key="9">
    <source>
        <dbReference type="EMBL" id="SDI52757.1"/>
    </source>
</evidence>
<organism evidence="10 11">
    <name type="scientific">Proteiniclasticum ruminis</name>
    <dbReference type="NCBI Taxonomy" id="398199"/>
    <lineage>
        <taxon>Bacteria</taxon>
        <taxon>Bacillati</taxon>
        <taxon>Bacillota</taxon>
        <taxon>Clostridia</taxon>
        <taxon>Eubacteriales</taxon>
        <taxon>Clostridiaceae</taxon>
        <taxon>Proteiniclasticum</taxon>
    </lineage>
</organism>
<dbReference type="Proteomes" id="UP000181899">
    <property type="component" value="Unassembled WGS sequence"/>
</dbReference>
<dbReference type="EMBL" id="FOVK01000017">
    <property type="protein sequence ID" value="SFO11467.1"/>
    <property type="molecule type" value="Genomic_DNA"/>
</dbReference>
<evidence type="ECO:0000256" key="5">
    <source>
        <dbReference type="ARBA" id="ARBA00023274"/>
    </source>
</evidence>
<comment type="function">
    <text evidence="7">Binds to the 23S rRNA.</text>
</comment>
<keyword evidence="5 7" id="KW-0687">Ribonucleoprotein</keyword>
<dbReference type="Proteomes" id="UP000183255">
    <property type="component" value="Unassembled WGS sequence"/>
</dbReference>
<dbReference type="RefSeq" id="WP_031575540.1">
    <property type="nucleotide sequence ID" value="NZ_DAMANS010000024.1"/>
</dbReference>
<dbReference type="InterPro" id="IPR036935">
    <property type="entry name" value="Ribosomal_bL9_N_sf"/>
</dbReference>
<keyword evidence="3 7" id="KW-0694">RNA-binding</keyword>
<keyword evidence="2 7" id="KW-0699">rRNA-binding</keyword>
<dbReference type="Gene3D" id="3.40.5.10">
    <property type="entry name" value="Ribosomal protein L9, N-terminal domain"/>
    <property type="match status" value="1"/>
</dbReference>
<evidence type="ECO:0000313" key="12">
    <source>
        <dbReference type="Proteomes" id="UP000183255"/>
    </source>
</evidence>
<dbReference type="InterPro" id="IPR036791">
    <property type="entry name" value="Ribosomal_bL9_C_sf"/>
</dbReference>
<dbReference type="PROSITE" id="PS00651">
    <property type="entry name" value="RIBOSOMAL_L9"/>
    <property type="match status" value="1"/>
</dbReference>
<keyword evidence="11" id="KW-1185">Reference proteome</keyword>
<dbReference type="InterPro" id="IPR020069">
    <property type="entry name" value="Ribosomal_bL9_C"/>
</dbReference>
<dbReference type="PANTHER" id="PTHR21368">
    <property type="entry name" value="50S RIBOSOMAL PROTEIN L9"/>
    <property type="match status" value="1"/>
</dbReference>
<evidence type="ECO:0000256" key="1">
    <source>
        <dbReference type="ARBA" id="ARBA00010605"/>
    </source>
</evidence>
<dbReference type="Pfam" id="PF01281">
    <property type="entry name" value="Ribosomal_L9_N"/>
    <property type="match status" value="1"/>
</dbReference>
<dbReference type="Gene3D" id="3.10.430.100">
    <property type="entry name" value="Ribosomal protein L9, C-terminal domain"/>
    <property type="match status" value="1"/>
</dbReference>
<evidence type="ECO:0000313" key="11">
    <source>
        <dbReference type="Proteomes" id="UP000181899"/>
    </source>
</evidence>
<dbReference type="STRING" id="398199.SAMN05421804_10328"/>
<dbReference type="GO" id="GO:0003735">
    <property type="term" value="F:structural constituent of ribosome"/>
    <property type="evidence" value="ECO:0007669"/>
    <property type="project" value="InterPro"/>
</dbReference>
<dbReference type="eggNOG" id="COG0359">
    <property type="taxonomic scope" value="Bacteria"/>
</dbReference>
<dbReference type="GO" id="GO:0005840">
    <property type="term" value="C:ribosome"/>
    <property type="evidence" value="ECO:0007669"/>
    <property type="project" value="UniProtKB-KW"/>
</dbReference>
<proteinExistence type="inferred from homology"/>
<dbReference type="InterPro" id="IPR000244">
    <property type="entry name" value="Ribosomal_bL9"/>
</dbReference>
<dbReference type="FunFam" id="3.40.5.10:FF:000002">
    <property type="entry name" value="50S ribosomal protein L9"/>
    <property type="match status" value="1"/>
</dbReference>
<feature type="domain" description="Ribosomal protein L9" evidence="8">
    <location>
        <begin position="13"/>
        <end position="40"/>
    </location>
</feature>
<evidence type="ECO:0000313" key="10">
    <source>
        <dbReference type="EMBL" id="SFO11467.1"/>
    </source>
</evidence>
<sequence length="147" mass="16660">MKIILLKDVKNMGKKGDVLEASDGYARNYLFPRKLAQEATQENLHIVNLKKENERRIKLEETEAAQKLADLLRNKDLIIKTKVGENGRLFGAITNKDVAELINKTFNTDFDKKKVLVGTIKLVGSYDVEVKIYPEISTKLKVTVQEG</sequence>
<dbReference type="InterPro" id="IPR020594">
    <property type="entry name" value="Ribosomal_bL9_bac/chp"/>
</dbReference>
<evidence type="ECO:0000256" key="4">
    <source>
        <dbReference type="ARBA" id="ARBA00022980"/>
    </source>
</evidence>
<evidence type="ECO:0000256" key="2">
    <source>
        <dbReference type="ARBA" id="ARBA00022730"/>
    </source>
</evidence>
<dbReference type="Pfam" id="PF03948">
    <property type="entry name" value="Ribosomal_L9_C"/>
    <property type="match status" value="1"/>
</dbReference>
<protein>
    <recommendedName>
        <fullName evidence="6 7">Large ribosomal subunit protein bL9</fullName>
    </recommendedName>
</protein>
<dbReference type="InterPro" id="IPR020070">
    <property type="entry name" value="Ribosomal_bL9_N"/>
</dbReference>
<keyword evidence="4 7" id="KW-0689">Ribosomal protein</keyword>
<dbReference type="GO" id="GO:0006412">
    <property type="term" value="P:translation"/>
    <property type="evidence" value="ECO:0007669"/>
    <property type="project" value="UniProtKB-UniRule"/>
</dbReference>
<dbReference type="EMBL" id="FNDZ01000003">
    <property type="protein sequence ID" value="SDI52757.1"/>
    <property type="molecule type" value="Genomic_DNA"/>
</dbReference>
<reference evidence="11 12" key="1">
    <citation type="submission" date="2016-10" db="EMBL/GenBank/DDBJ databases">
        <authorList>
            <person name="de Groot N.N."/>
        </authorList>
    </citation>
    <scope>NUCLEOTIDE SEQUENCE [LARGE SCALE GENOMIC DNA]</scope>
    <source>
        <strain evidence="9 12">CGMCC 1.5058</strain>
        <strain evidence="10 11">ML2</strain>
    </source>
</reference>
<dbReference type="GO" id="GO:0019843">
    <property type="term" value="F:rRNA binding"/>
    <property type="evidence" value="ECO:0007669"/>
    <property type="project" value="UniProtKB-UniRule"/>
</dbReference>
<dbReference type="HAMAP" id="MF_00503">
    <property type="entry name" value="Ribosomal_bL9"/>
    <property type="match status" value="1"/>
</dbReference>
<dbReference type="SUPFAM" id="SSF55658">
    <property type="entry name" value="L9 N-domain-like"/>
    <property type="match status" value="1"/>
</dbReference>
<dbReference type="InterPro" id="IPR009027">
    <property type="entry name" value="Ribosomal_bL9/RNase_H1_N"/>
</dbReference>
<name>A0A1I5EIY6_9CLOT</name>
<dbReference type="NCBIfam" id="TIGR00158">
    <property type="entry name" value="L9"/>
    <property type="match status" value="1"/>
</dbReference>
<dbReference type="GO" id="GO:1990904">
    <property type="term" value="C:ribonucleoprotein complex"/>
    <property type="evidence" value="ECO:0007669"/>
    <property type="project" value="UniProtKB-KW"/>
</dbReference>
<dbReference type="AlphaFoldDB" id="A0A1I5EIY6"/>
<evidence type="ECO:0000256" key="6">
    <source>
        <dbReference type="ARBA" id="ARBA00035292"/>
    </source>
</evidence>
<evidence type="ECO:0000259" key="8">
    <source>
        <dbReference type="PROSITE" id="PS00651"/>
    </source>
</evidence>
<gene>
    <name evidence="7" type="primary">rplI</name>
    <name evidence="10" type="ORF">SAMN04488695_11713</name>
    <name evidence="9" type="ORF">SAMN05421804_10328</name>
</gene>
<dbReference type="SUPFAM" id="SSF55653">
    <property type="entry name" value="Ribosomal protein L9 C-domain"/>
    <property type="match status" value="1"/>
</dbReference>
<comment type="similarity">
    <text evidence="1 7">Belongs to the bacterial ribosomal protein bL9 family.</text>
</comment>
<evidence type="ECO:0000256" key="7">
    <source>
        <dbReference type="HAMAP-Rule" id="MF_00503"/>
    </source>
</evidence>
<dbReference type="OrthoDB" id="9788336at2"/>
<evidence type="ECO:0000256" key="3">
    <source>
        <dbReference type="ARBA" id="ARBA00022884"/>
    </source>
</evidence>
<accession>A0A1I5EIY6</accession>